<protein>
    <submittedName>
        <fullName evidence="1">Uncharacterized protein</fullName>
    </submittedName>
</protein>
<evidence type="ECO:0000313" key="1">
    <source>
        <dbReference type="EMBL" id="KRY39614.1"/>
    </source>
</evidence>
<organism evidence="1 2">
    <name type="scientific">Trichinella spiralis</name>
    <name type="common">Trichina worm</name>
    <dbReference type="NCBI Taxonomy" id="6334"/>
    <lineage>
        <taxon>Eukaryota</taxon>
        <taxon>Metazoa</taxon>
        <taxon>Ecdysozoa</taxon>
        <taxon>Nematoda</taxon>
        <taxon>Enoplea</taxon>
        <taxon>Dorylaimia</taxon>
        <taxon>Trichinellida</taxon>
        <taxon>Trichinellidae</taxon>
        <taxon>Trichinella</taxon>
    </lineage>
</organism>
<name>A0A0V1BS66_TRISP</name>
<proteinExistence type="predicted"/>
<dbReference type="AlphaFoldDB" id="A0A0V1BS66"/>
<reference evidence="1 2" key="1">
    <citation type="submission" date="2015-01" db="EMBL/GenBank/DDBJ databases">
        <title>Evolution of Trichinella species and genotypes.</title>
        <authorList>
            <person name="Korhonen P.K."/>
            <person name="Edoardo P."/>
            <person name="Giuseppe L.R."/>
            <person name="Gasser R.B."/>
        </authorList>
    </citation>
    <scope>NUCLEOTIDE SEQUENCE [LARGE SCALE GENOMIC DNA]</scope>
    <source>
        <strain evidence="1">ISS3</strain>
    </source>
</reference>
<dbReference type="Proteomes" id="UP000054776">
    <property type="component" value="Unassembled WGS sequence"/>
</dbReference>
<accession>A0A0V1BS66</accession>
<gene>
    <name evidence="1" type="ORF">T01_6040</name>
</gene>
<keyword evidence="2" id="KW-1185">Reference proteome</keyword>
<dbReference type="InParanoid" id="A0A0V1BS66"/>
<evidence type="ECO:0000313" key="2">
    <source>
        <dbReference type="Proteomes" id="UP000054776"/>
    </source>
</evidence>
<sequence length="121" mass="13779">MIDHRVNFPFHTQLPFEIRLKLLCSDENLSNLHKTLERRAVGLRTVRLDRKRLQIRFQSPPGRVRPITRDGRVELIIRFSCSKGKRVCLSDGAIITTAETMSNFKGDQFSFAPAANGKAAQ</sequence>
<comment type="caution">
    <text evidence="1">The sequence shown here is derived from an EMBL/GenBank/DDBJ whole genome shotgun (WGS) entry which is preliminary data.</text>
</comment>
<dbReference type="EMBL" id="JYDH01000017">
    <property type="protein sequence ID" value="KRY39614.1"/>
    <property type="molecule type" value="Genomic_DNA"/>
</dbReference>